<comment type="caution">
    <text evidence="9">The sequence shown here is derived from an EMBL/GenBank/DDBJ whole genome shotgun (WGS) entry which is preliminary data.</text>
</comment>
<keyword evidence="2 6" id="KW-0808">Transferase</keyword>
<gene>
    <name evidence="9" type="ORF">XA68_16985</name>
</gene>
<dbReference type="GO" id="GO:0005536">
    <property type="term" value="F:D-glucose binding"/>
    <property type="evidence" value="ECO:0007669"/>
    <property type="project" value="InterPro"/>
</dbReference>
<evidence type="ECO:0000256" key="5">
    <source>
        <dbReference type="ARBA" id="ARBA00022840"/>
    </source>
</evidence>
<evidence type="ECO:0000259" key="8">
    <source>
        <dbReference type="Pfam" id="PF03727"/>
    </source>
</evidence>
<dbReference type="GO" id="GO:0006096">
    <property type="term" value="P:glycolytic process"/>
    <property type="evidence" value="ECO:0007669"/>
    <property type="project" value="UniProtKB-UniPathway"/>
</dbReference>
<dbReference type="Gene3D" id="3.40.367.20">
    <property type="match status" value="1"/>
</dbReference>
<evidence type="ECO:0000256" key="1">
    <source>
        <dbReference type="ARBA" id="ARBA00009225"/>
    </source>
</evidence>
<evidence type="ECO:0000259" key="7">
    <source>
        <dbReference type="Pfam" id="PF00349"/>
    </source>
</evidence>
<sequence length="526" mass="56125">MASPSSSPSSSSPLSVDDFLRPLRLDATLRLDLCRRFVTNFSHLAAAASPDQFLPTPISESILRPVTTHGHGRHLAIDIGGSNLRVGFVHLLATANGSHANGSANGHVNPPCRVRRLLERSWPIADHLKNDNADGLFRWIGSCIADVVEAGCREFGLCRETPLPLGVSFSFPTEQHSLSEATITSMGKGFAVPADVELGARLCEGYEKFRVAANLPHVVVAAIANDSVSTLVSFIFNHGAVPHRRPAMGLILGTGTNATVPLRLTRLHPAKRHREVSVLPGESADDVKIAVNTEWSIRGTEPPLRHLGLITPWDDLVSRQNEVPGFQPLEYMTAGRYLGELARIVLLAYMTEALGLSPEALPPALLQPHCLTTTFLSHFRPPEPTSALVAKLRAAFPEKTGFAWTNDLAEALYRIAKSIELRAAAIMAAAIVALLTLAEELPPEGSSDGRPNVREVGVGYTGGCIVHFLDYLADCQALVDDLVTARRGAGKTGPRVVLSPCHDGGITGAGILVAAALCSSGQKMGA</sequence>
<dbReference type="AlphaFoldDB" id="A0A2A9PKZ2"/>
<evidence type="ECO:0000256" key="2">
    <source>
        <dbReference type="ARBA" id="ARBA00022679"/>
    </source>
</evidence>
<reference evidence="9 10" key="2">
    <citation type="journal article" date="2017" name="Sci. Rep.">
        <title>Ant-infecting Ophiocordyceps genomes reveal a high diversity of potential behavioral manipulation genes and a possible major role for enterotoxins.</title>
        <authorList>
            <person name="de Bekker C."/>
            <person name="Ohm R.A."/>
            <person name="Evans H.C."/>
            <person name="Brachmann A."/>
            <person name="Hughes D.P."/>
        </authorList>
    </citation>
    <scope>NUCLEOTIDE SEQUENCE [LARGE SCALE GENOMIC DNA]</scope>
    <source>
        <strain evidence="9 10">SC16a</strain>
    </source>
</reference>
<evidence type="ECO:0000313" key="9">
    <source>
        <dbReference type="EMBL" id="PFH61562.1"/>
    </source>
</evidence>
<proteinExistence type="inferred from homology"/>
<dbReference type="GO" id="GO:0005524">
    <property type="term" value="F:ATP binding"/>
    <property type="evidence" value="ECO:0007669"/>
    <property type="project" value="UniProtKB-UniRule"/>
</dbReference>
<dbReference type="Pfam" id="PF03727">
    <property type="entry name" value="Hexokinase_2"/>
    <property type="match status" value="1"/>
</dbReference>
<dbReference type="GO" id="GO:0006006">
    <property type="term" value="P:glucose metabolic process"/>
    <property type="evidence" value="ECO:0007669"/>
    <property type="project" value="TreeGrafter"/>
</dbReference>
<keyword evidence="10" id="KW-1185">Reference proteome</keyword>
<dbReference type="EC" id="2.7.1.-" evidence="6"/>
<dbReference type="GO" id="GO:0004340">
    <property type="term" value="F:glucokinase activity"/>
    <property type="evidence" value="ECO:0007669"/>
    <property type="project" value="TreeGrafter"/>
</dbReference>
<dbReference type="GO" id="GO:0019158">
    <property type="term" value="F:mannokinase activity"/>
    <property type="evidence" value="ECO:0007669"/>
    <property type="project" value="TreeGrafter"/>
</dbReference>
<feature type="domain" description="Hexokinase N-terminal" evidence="7">
    <location>
        <begin position="16"/>
        <end position="234"/>
    </location>
</feature>
<dbReference type="UniPathway" id="UPA00109">
    <property type="reaction ID" value="UER00180"/>
</dbReference>
<protein>
    <recommendedName>
        <fullName evidence="6">Phosphotransferase</fullName>
        <ecNumber evidence="6">2.7.1.-</ecNumber>
    </recommendedName>
</protein>
<dbReference type="Pfam" id="PF00349">
    <property type="entry name" value="Hexokinase_1"/>
    <property type="match status" value="1"/>
</dbReference>
<dbReference type="InterPro" id="IPR022673">
    <property type="entry name" value="Hexokinase_C"/>
</dbReference>
<dbReference type="InterPro" id="IPR022672">
    <property type="entry name" value="Hexokinase_N"/>
</dbReference>
<dbReference type="GO" id="GO:0006013">
    <property type="term" value="P:mannose metabolic process"/>
    <property type="evidence" value="ECO:0007669"/>
    <property type="project" value="TreeGrafter"/>
</dbReference>
<dbReference type="InterPro" id="IPR001312">
    <property type="entry name" value="Hexokinase"/>
</dbReference>
<evidence type="ECO:0000256" key="4">
    <source>
        <dbReference type="ARBA" id="ARBA00022777"/>
    </source>
</evidence>
<dbReference type="PROSITE" id="PS51748">
    <property type="entry name" value="HEXOKINASE_2"/>
    <property type="match status" value="1"/>
</dbReference>
<dbReference type="GO" id="GO:0001678">
    <property type="term" value="P:intracellular glucose homeostasis"/>
    <property type="evidence" value="ECO:0007669"/>
    <property type="project" value="InterPro"/>
</dbReference>
<dbReference type="CDD" id="cd24000">
    <property type="entry name" value="ASKHA_NBD_HK"/>
    <property type="match status" value="1"/>
</dbReference>
<dbReference type="STRING" id="268505.A0A2A9PKZ2"/>
<dbReference type="PANTHER" id="PTHR19443">
    <property type="entry name" value="HEXOKINASE"/>
    <property type="match status" value="1"/>
</dbReference>
<evidence type="ECO:0000313" key="10">
    <source>
        <dbReference type="Proteomes" id="UP000037136"/>
    </source>
</evidence>
<keyword evidence="4 6" id="KW-0418">Kinase</keyword>
<organism evidence="9 10">
    <name type="scientific">Ophiocordyceps unilateralis</name>
    <name type="common">Zombie-ant fungus</name>
    <name type="synonym">Torrubia unilateralis</name>
    <dbReference type="NCBI Taxonomy" id="268505"/>
    <lineage>
        <taxon>Eukaryota</taxon>
        <taxon>Fungi</taxon>
        <taxon>Dikarya</taxon>
        <taxon>Ascomycota</taxon>
        <taxon>Pezizomycotina</taxon>
        <taxon>Sordariomycetes</taxon>
        <taxon>Hypocreomycetidae</taxon>
        <taxon>Hypocreales</taxon>
        <taxon>Ophiocordycipitaceae</taxon>
        <taxon>Ophiocordyceps</taxon>
    </lineage>
</organism>
<dbReference type="EMBL" id="LAZP02000065">
    <property type="protein sequence ID" value="PFH61562.1"/>
    <property type="molecule type" value="Genomic_DNA"/>
</dbReference>
<evidence type="ECO:0000256" key="3">
    <source>
        <dbReference type="ARBA" id="ARBA00022741"/>
    </source>
</evidence>
<dbReference type="PRINTS" id="PR00475">
    <property type="entry name" value="HEXOKINASE"/>
</dbReference>
<accession>A0A2A9PKZ2</accession>
<dbReference type="Gene3D" id="3.30.420.40">
    <property type="match status" value="1"/>
</dbReference>
<dbReference type="InterPro" id="IPR043129">
    <property type="entry name" value="ATPase_NBD"/>
</dbReference>
<dbReference type="SUPFAM" id="SSF53067">
    <property type="entry name" value="Actin-like ATPase domain"/>
    <property type="match status" value="2"/>
</dbReference>
<keyword evidence="3 6" id="KW-0547">Nucleotide-binding</keyword>
<dbReference type="PANTHER" id="PTHR19443:SF29">
    <property type="entry name" value="PHOSPHOTRANSFERASE"/>
    <property type="match status" value="1"/>
</dbReference>
<dbReference type="Proteomes" id="UP000037136">
    <property type="component" value="Unassembled WGS sequence"/>
</dbReference>
<dbReference type="OrthoDB" id="419537at2759"/>
<keyword evidence="6" id="KW-0324">Glycolysis</keyword>
<dbReference type="GO" id="GO:0008865">
    <property type="term" value="F:fructokinase activity"/>
    <property type="evidence" value="ECO:0007669"/>
    <property type="project" value="TreeGrafter"/>
</dbReference>
<reference evidence="9 10" key="1">
    <citation type="journal article" date="2015" name="BMC Genomics">
        <title>Gene expression during zombie ant biting behavior reflects the complexity underlying fungal parasitic behavioral manipulation.</title>
        <authorList>
            <person name="de Bekker C."/>
            <person name="Ohm R.A."/>
            <person name="Loreto R.G."/>
            <person name="Sebastian A."/>
            <person name="Albert I."/>
            <person name="Merrow M."/>
            <person name="Brachmann A."/>
            <person name="Hughes D.P."/>
        </authorList>
    </citation>
    <scope>NUCLEOTIDE SEQUENCE [LARGE SCALE GENOMIC DNA]</scope>
    <source>
        <strain evidence="9 10">SC16a</strain>
    </source>
</reference>
<dbReference type="GO" id="GO:0005739">
    <property type="term" value="C:mitochondrion"/>
    <property type="evidence" value="ECO:0007669"/>
    <property type="project" value="TreeGrafter"/>
</dbReference>
<comment type="similarity">
    <text evidence="1 6">Belongs to the hexokinase family.</text>
</comment>
<evidence type="ECO:0000256" key="6">
    <source>
        <dbReference type="RuleBase" id="RU362007"/>
    </source>
</evidence>
<dbReference type="GO" id="GO:0005829">
    <property type="term" value="C:cytosol"/>
    <property type="evidence" value="ECO:0007669"/>
    <property type="project" value="TreeGrafter"/>
</dbReference>
<name>A0A2A9PKZ2_OPHUN</name>
<feature type="domain" description="Hexokinase C-terminal" evidence="8">
    <location>
        <begin position="248"/>
        <end position="514"/>
    </location>
</feature>
<keyword evidence="5 6" id="KW-0067">ATP-binding</keyword>